<dbReference type="InParanoid" id="A0A165K3B0"/>
<evidence type="ECO:0000313" key="3">
    <source>
        <dbReference type="Proteomes" id="UP000077266"/>
    </source>
</evidence>
<name>A0A165K3B0_EXIGL</name>
<dbReference type="AlphaFoldDB" id="A0A165K3B0"/>
<evidence type="ECO:0000256" key="1">
    <source>
        <dbReference type="SAM" id="MobiDB-lite"/>
    </source>
</evidence>
<sequence>MSDHKVRSSFESYRPLGEYTVADELVRRISSKRNTLAGSVSSGARPKHEPTKPSLPSFPVCCSYTLYADILPSSECRAERDREVTNGVGVRPYFIQTLAPSWHAPLSFVCFTSVIANALPVPPCSRPENSCSPKKTERWSSCCTYTSPN</sequence>
<evidence type="ECO:0000313" key="2">
    <source>
        <dbReference type="EMBL" id="KZV95724.1"/>
    </source>
</evidence>
<reference evidence="2 3" key="1">
    <citation type="journal article" date="2016" name="Mol. Biol. Evol.">
        <title>Comparative Genomics of Early-Diverging Mushroom-Forming Fungi Provides Insights into the Origins of Lignocellulose Decay Capabilities.</title>
        <authorList>
            <person name="Nagy L.G."/>
            <person name="Riley R."/>
            <person name="Tritt A."/>
            <person name="Adam C."/>
            <person name="Daum C."/>
            <person name="Floudas D."/>
            <person name="Sun H."/>
            <person name="Yadav J.S."/>
            <person name="Pangilinan J."/>
            <person name="Larsson K.H."/>
            <person name="Matsuura K."/>
            <person name="Barry K."/>
            <person name="Labutti K."/>
            <person name="Kuo R."/>
            <person name="Ohm R.A."/>
            <person name="Bhattacharya S.S."/>
            <person name="Shirouzu T."/>
            <person name="Yoshinaga Y."/>
            <person name="Martin F.M."/>
            <person name="Grigoriev I.V."/>
            <person name="Hibbett D.S."/>
        </authorList>
    </citation>
    <scope>NUCLEOTIDE SEQUENCE [LARGE SCALE GENOMIC DNA]</scope>
    <source>
        <strain evidence="2 3">HHB12029</strain>
    </source>
</reference>
<accession>A0A165K3B0</accession>
<gene>
    <name evidence="2" type="ORF">EXIGLDRAFT_462439</name>
</gene>
<proteinExistence type="predicted"/>
<feature type="region of interest" description="Disordered" evidence="1">
    <location>
        <begin position="36"/>
        <end position="57"/>
    </location>
</feature>
<organism evidence="2 3">
    <name type="scientific">Exidia glandulosa HHB12029</name>
    <dbReference type="NCBI Taxonomy" id="1314781"/>
    <lineage>
        <taxon>Eukaryota</taxon>
        <taxon>Fungi</taxon>
        <taxon>Dikarya</taxon>
        <taxon>Basidiomycota</taxon>
        <taxon>Agaricomycotina</taxon>
        <taxon>Agaricomycetes</taxon>
        <taxon>Auriculariales</taxon>
        <taxon>Exidiaceae</taxon>
        <taxon>Exidia</taxon>
    </lineage>
</organism>
<protein>
    <submittedName>
        <fullName evidence="2">Uncharacterized protein</fullName>
    </submittedName>
</protein>
<dbReference type="Proteomes" id="UP000077266">
    <property type="component" value="Unassembled WGS sequence"/>
</dbReference>
<keyword evidence="3" id="KW-1185">Reference proteome</keyword>
<dbReference type="EMBL" id="KV425952">
    <property type="protein sequence ID" value="KZV95724.1"/>
    <property type="molecule type" value="Genomic_DNA"/>
</dbReference>